<evidence type="ECO:0000313" key="2">
    <source>
        <dbReference type="Proteomes" id="UP000252884"/>
    </source>
</evidence>
<dbReference type="AlphaFoldDB" id="A0A368XWW8"/>
<dbReference type="EMBL" id="QPJK01000003">
    <property type="protein sequence ID" value="RCW72481.1"/>
    <property type="molecule type" value="Genomic_DNA"/>
</dbReference>
<protein>
    <submittedName>
        <fullName evidence="1">Uncharacterized protein</fullName>
    </submittedName>
</protein>
<keyword evidence="2" id="KW-1185">Reference proteome</keyword>
<proteinExistence type="predicted"/>
<gene>
    <name evidence="1" type="ORF">DES41_10386</name>
</gene>
<comment type="caution">
    <text evidence="1">The sequence shown here is derived from an EMBL/GenBank/DDBJ whole genome shotgun (WGS) entry which is preliminary data.</text>
</comment>
<evidence type="ECO:0000313" key="1">
    <source>
        <dbReference type="EMBL" id="RCW72481.1"/>
    </source>
</evidence>
<name>A0A368XWW8_9BURK</name>
<sequence length="79" mass="8367">MSYRGVDIRIAVQRTPDYVFGRADLVAGDQYLGRLSIGNPKATPQEIQQRLAALAQARVDITTAFRGPGAAGPGQAPVS</sequence>
<accession>A0A368XWW8</accession>
<organism evidence="1 2">
    <name type="scientific">Pseudorhodoferax soli</name>
    <dbReference type="NCBI Taxonomy" id="545864"/>
    <lineage>
        <taxon>Bacteria</taxon>
        <taxon>Pseudomonadati</taxon>
        <taxon>Pseudomonadota</taxon>
        <taxon>Betaproteobacteria</taxon>
        <taxon>Burkholderiales</taxon>
        <taxon>Comamonadaceae</taxon>
    </lineage>
</organism>
<reference evidence="1 2" key="1">
    <citation type="submission" date="2018-07" db="EMBL/GenBank/DDBJ databases">
        <title>Genomic Encyclopedia of Type Strains, Phase IV (KMG-IV): sequencing the most valuable type-strain genomes for metagenomic binning, comparative biology and taxonomic classification.</title>
        <authorList>
            <person name="Goeker M."/>
        </authorList>
    </citation>
    <scope>NUCLEOTIDE SEQUENCE [LARGE SCALE GENOMIC DNA]</scope>
    <source>
        <strain evidence="1 2">DSM 21634</strain>
    </source>
</reference>
<dbReference type="Proteomes" id="UP000252884">
    <property type="component" value="Unassembled WGS sequence"/>
</dbReference>